<reference evidence="7 8" key="2">
    <citation type="journal article" date="2008" name="Nature">
        <title>The Phaeodactylum genome reveals the evolutionary history of diatom genomes.</title>
        <authorList>
            <person name="Bowler C."/>
            <person name="Allen A.E."/>
            <person name="Badger J.H."/>
            <person name="Grimwood J."/>
            <person name="Jabbari K."/>
            <person name="Kuo A."/>
            <person name="Maheswari U."/>
            <person name="Martens C."/>
            <person name="Maumus F."/>
            <person name="Otillar R.P."/>
            <person name="Rayko E."/>
            <person name="Salamov A."/>
            <person name="Vandepoele K."/>
            <person name="Beszteri B."/>
            <person name="Gruber A."/>
            <person name="Heijde M."/>
            <person name="Katinka M."/>
            <person name="Mock T."/>
            <person name="Valentin K."/>
            <person name="Verret F."/>
            <person name="Berges J.A."/>
            <person name="Brownlee C."/>
            <person name="Cadoret J.P."/>
            <person name="Chiovitti A."/>
            <person name="Choi C.J."/>
            <person name="Coesel S."/>
            <person name="De Martino A."/>
            <person name="Detter J.C."/>
            <person name="Durkin C."/>
            <person name="Falciatore A."/>
            <person name="Fournet J."/>
            <person name="Haruta M."/>
            <person name="Huysman M.J."/>
            <person name="Jenkins B.D."/>
            <person name="Jiroutova K."/>
            <person name="Jorgensen R.E."/>
            <person name="Joubert Y."/>
            <person name="Kaplan A."/>
            <person name="Kroger N."/>
            <person name="Kroth P.G."/>
            <person name="La Roche J."/>
            <person name="Lindquist E."/>
            <person name="Lommer M."/>
            <person name="Martin-Jezequel V."/>
            <person name="Lopez P.J."/>
            <person name="Lucas S."/>
            <person name="Mangogna M."/>
            <person name="McGinnis K."/>
            <person name="Medlin L.K."/>
            <person name="Montsant A."/>
            <person name="Oudot-Le Secq M.P."/>
            <person name="Napoli C."/>
            <person name="Obornik M."/>
            <person name="Parker M.S."/>
            <person name="Petit J.L."/>
            <person name="Porcel B.M."/>
            <person name="Poulsen N."/>
            <person name="Robison M."/>
            <person name="Rychlewski L."/>
            <person name="Rynearson T.A."/>
            <person name="Schmutz J."/>
            <person name="Shapiro H."/>
            <person name="Siaut M."/>
            <person name="Stanley M."/>
            <person name="Sussman M.R."/>
            <person name="Taylor A.R."/>
            <person name="Vardi A."/>
            <person name="von Dassow P."/>
            <person name="Vyverman W."/>
            <person name="Willis A."/>
            <person name="Wyrwicz L.S."/>
            <person name="Rokhsar D.S."/>
            <person name="Weissenbach J."/>
            <person name="Armbrust E.V."/>
            <person name="Green B.R."/>
            <person name="Van de Peer Y."/>
            <person name="Grigoriev I.V."/>
        </authorList>
    </citation>
    <scope>NUCLEOTIDE SEQUENCE [LARGE SCALE GENOMIC DNA]</scope>
    <source>
        <strain evidence="7 8">CCMP1335</strain>
    </source>
</reference>
<feature type="compositionally biased region" description="Polar residues" evidence="5">
    <location>
        <begin position="73"/>
        <end position="84"/>
    </location>
</feature>
<accession>B8C471</accession>
<dbReference type="GO" id="GO:0071949">
    <property type="term" value="F:FAD binding"/>
    <property type="evidence" value="ECO:0007669"/>
    <property type="project" value="InterPro"/>
</dbReference>
<dbReference type="GeneID" id="7453309"/>
<keyword evidence="2" id="KW-0274">FAD</keyword>
<evidence type="ECO:0000256" key="1">
    <source>
        <dbReference type="ARBA" id="ARBA00022630"/>
    </source>
</evidence>
<dbReference type="SUPFAM" id="SSF51905">
    <property type="entry name" value="FAD/NAD(P)-binding domain"/>
    <property type="match status" value="1"/>
</dbReference>
<dbReference type="STRING" id="35128.B8C471"/>
<keyword evidence="1" id="KW-0285">Flavoprotein</keyword>
<dbReference type="InterPro" id="IPR002938">
    <property type="entry name" value="FAD-bd"/>
</dbReference>
<dbReference type="InterPro" id="IPR036188">
    <property type="entry name" value="FAD/NAD-bd_sf"/>
</dbReference>
<sequence>MSSSDRHSSQLNQPKRPRHEEPSHSIMAFDLKNRSPYEKKMERVITACPKCNGEGKVRAPLSKKARAQRKRMQQSQTGDTTNAPNLAILKKPCKECDGSGLIAINPLDTTERKQTPPQIQPNFSVAIVGGGIGGIALAAALQHRNIPCIVYERDLSFEERKQGYGLTMQQGARALRSLGFFSFSDDGEDDNNNCSGKKAVDENTSNTKQKFGIHSTRHVVHKPDGTVVGEWGMKVWGGRFEKNGRKHAKRQNAHISRQNLRQLLMEMLHPGTIQWGQKFVGYSGQSSDDDSSQDQPSLQVRFRRRSNDCDEEVATTASVLVGCDGIRSSVRSAKLGEDGTPLRYLDCIVILGIAPSPTSALTDGETVFQTADGITRLYVMPFAEAGDDSSGLSTDNTKGLSMWQLSFPMDETDATRLSQLGSSALKEEALKRCGAWHDPILKLLRSTPEDFITGYPCYDRALVERKELRDGCDKSQSANAFVTLLGDACHPMSPFKGQGANQALLDAVLLSQKLFDISRIHNGKTNVNEQQPTISLNESTPQALAEFENDMLQRCEVKVKKSADAAKFLHSDVAIQEGNITRGAAALDAKG</sequence>
<feature type="compositionally biased region" description="Basic residues" evidence="5">
    <location>
        <begin position="61"/>
        <end position="72"/>
    </location>
</feature>
<keyword evidence="4" id="KW-0503">Monooxygenase</keyword>
<organism evidence="7 8">
    <name type="scientific">Thalassiosira pseudonana</name>
    <name type="common">Marine diatom</name>
    <name type="synonym">Cyclotella nana</name>
    <dbReference type="NCBI Taxonomy" id="35128"/>
    <lineage>
        <taxon>Eukaryota</taxon>
        <taxon>Sar</taxon>
        <taxon>Stramenopiles</taxon>
        <taxon>Ochrophyta</taxon>
        <taxon>Bacillariophyta</taxon>
        <taxon>Coscinodiscophyceae</taxon>
        <taxon>Thalassiosirophycidae</taxon>
        <taxon>Thalassiosirales</taxon>
        <taxon>Thalassiosiraceae</taxon>
        <taxon>Thalassiosira</taxon>
    </lineage>
</organism>
<dbReference type="PRINTS" id="PR00420">
    <property type="entry name" value="RNGMNOXGNASE"/>
</dbReference>
<dbReference type="PANTHER" id="PTHR46972">
    <property type="entry name" value="MONOOXYGENASE ASQM-RELATED"/>
    <property type="match status" value="1"/>
</dbReference>
<dbReference type="Gene3D" id="3.50.50.60">
    <property type="entry name" value="FAD/NAD(P)-binding domain"/>
    <property type="match status" value="1"/>
</dbReference>
<evidence type="ECO:0000256" key="3">
    <source>
        <dbReference type="ARBA" id="ARBA00023002"/>
    </source>
</evidence>
<dbReference type="KEGG" id="tps:THAPSDRAFT_6395"/>
<feature type="region of interest" description="Disordered" evidence="5">
    <location>
        <begin position="279"/>
        <end position="298"/>
    </location>
</feature>
<evidence type="ECO:0000256" key="4">
    <source>
        <dbReference type="ARBA" id="ARBA00023033"/>
    </source>
</evidence>
<evidence type="ECO:0000259" key="6">
    <source>
        <dbReference type="Pfam" id="PF01494"/>
    </source>
</evidence>
<evidence type="ECO:0000313" key="7">
    <source>
        <dbReference type="EMBL" id="EED91277.1"/>
    </source>
</evidence>
<proteinExistence type="predicted"/>
<protein>
    <recommendedName>
        <fullName evidence="6">FAD-binding domain-containing protein</fullName>
    </recommendedName>
</protein>
<dbReference type="eggNOG" id="KOG2614">
    <property type="taxonomic scope" value="Eukaryota"/>
</dbReference>
<name>B8C471_THAPS</name>
<dbReference type="AlphaFoldDB" id="B8C471"/>
<dbReference type="RefSeq" id="XP_002291170.1">
    <property type="nucleotide sequence ID" value="XM_002291134.1"/>
</dbReference>
<feature type="region of interest" description="Disordered" evidence="5">
    <location>
        <begin position="56"/>
        <end position="84"/>
    </location>
</feature>
<evidence type="ECO:0000256" key="2">
    <source>
        <dbReference type="ARBA" id="ARBA00022827"/>
    </source>
</evidence>
<feature type="domain" description="FAD-binding" evidence="6">
    <location>
        <begin position="482"/>
        <end position="515"/>
    </location>
</feature>
<evidence type="ECO:0000256" key="5">
    <source>
        <dbReference type="SAM" id="MobiDB-lite"/>
    </source>
</evidence>
<keyword evidence="3" id="KW-0560">Oxidoreductase</keyword>
<dbReference type="Proteomes" id="UP000001449">
    <property type="component" value="Chromosome 6"/>
</dbReference>
<evidence type="ECO:0000313" key="8">
    <source>
        <dbReference type="Proteomes" id="UP000001449"/>
    </source>
</evidence>
<dbReference type="PaxDb" id="35128-Thaps6395"/>
<dbReference type="HOGENOM" id="CLU_009665_17_0_1"/>
<dbReference type="EMBL" id="CM000643">
    <property type="protein sequence ID" value="EED91277.1"/>
    <property type="molecule type" value="Genomic_DNA"/>
</dbReference>
<gene>
    <name evidence="7" type="ORF">THAPSDRAFT_6395</name>
</gene>
<dbReference type="PANTHER" id="PTHR46972:SF1">
    <property type="entry name" value="FAD DEPENDENT OXIDOREDUCTASE DOMAIN-CONTAINING PROTEIN"/>
    <property type="match status" value="1"/>
</dbReference>
<keyword evidence="8" id="KW-1185">Reference proteome</keyword>
<dbReference type="OMA" id="YARETWM"/>
<dbReference type="InParanoid" id="B8C471"/>
<dbReference type="Pfam" id="PF01494">
    <property type="entry name" value="FAD_binding_3"/>
    <property type="match status" value="2"/>
</dbReference>
<feature type="domain" description="FAD-binding" evidence="6">
    <location>
        <begin position="124"/>
        <end position="333"/>
    </location>
</feature>
<dbReference type="GO" id="GO:0004497">
    <property type="term" value="F:monooxygenase activity"/>
    <property type="evidence" value="ECO:0007669"/>
    <property type="project" value="UniProtKB-KW"/>
</dbReference>
<reference evidence="7 8" key="1">
    <citation type="journal article" date="2004" name="Science">
        <title>The genome of the diatom Thalassiosira pseudonana: ecology, evolution, and metabolism.</title>
        <authorList>
            <person name="Armbrust E.V."/>
            <person name="Berges J.A."/>
            <person name="Bowler C."/>
            <person name="Green B.R."/>
            <person name="Martinez D."/>
            <person name="Putnam N.H."/>
            <person name="Zhou S."/>
            <person name="Allen A.E."/>
            <person name="Apt K.E."/>
            <person name="Bechner M."/>
            <person name="Brzezinski M.A."/>
            <person name="Chaal B.K."/>
            <person name="Chiovitti A."/>
            <person name="Davis A.K."/>
            <person name="Demarest M.S."/>
            <person name="Detter J.C."/>
            <person name="Glavina T."/>
            <person name="Goodstein D."/>
            <person name="Hadi M.Z."/>
            <person name="Hellsten U."/>
            <person name="Hildebrand M."/>
            <person name="Jenkins B.D."/>
            <person name="Jurka J."/>
            <person name="Kapitonov V.V."/>
            <person name="Kroger N."/>
            <person name="Lau W.W."/>
            <person name="Lane T.W."/>
            <person name="Larimer F.W."/>
            <person name="Lippmeier J.C."/>
            <person name="Lucas S."/>
            <person name="Medina M."/>
            <person name="Montsant A."/>
            <person name="Obornik M."/>
            <person name="Parker M.S."/>
            <person name="Palenik B."/>
            <person name="Pazour G.J."/>
            <person name="Richardson P.M."/>
            <person name="Rynearson T.A."/>
            <person name="Saito M.A."/>
            <person name="Schwartz D.C."/>
            <person name="Thamatrakoln K."/>
            <person name="Valentin K."/>
            <person name="Vardi A."/>
            <person name="Wilkerson F.P."/>
            <person name="Rokhsar D.S."/>
        </authorList>
    </citation>
    <scope>NUCLEOTIDE SEQUENCE [LARGE SCALE GENOMIC DNA]</scope>
    <source>
        <strain evidence="7 8">CCMP1335</strain>
    </source>
</reference>
<feature type="region of interest" description="Disordered" evidence="5">
    <location>
        <begin position="1"/>
        <end position="34"/>
    </location>
</feature>